<feature type="signal peptide" evidence="2">
    <location>
        <begin position="1"/>
        <end position="21"/>
    </location>
</feature>
<keyword evidence="1" id="KW-0175">Coiled coil</keyword>
<evidence type="ECO:0000313" key="4">
    <source>
        <dbReference type="Proteomes" id="UP000595917"/>
    </source>
</evidence>
<dbReference type="PROSITE" id="PS51257">
    <property type="entry name" value="PROKAR_LIPOPROTEIN"/>
    <property type="match status" value="1"/>
</dbReference>
<feature type="chain" id="PRO_5031245640" description="DUF4398 domain-containing protein" evidence="2">
    <location>
        <begin position="22"/>
        <end position="134"/>
    </location>
</feature>
<protein>
    <recommendedName>
        <fullName evidence="5">DUF4398 domain-containing protein</fullName>
    </recommendedName>
</protein>
<dbReference type="AlphaFoldDB" id="A0A7T8BA52"/>
<name>A0A7T8BA52_9SPIR</name>
<feature type="coiled-coil region" evidence="1">
    <location>
        <begin position="91"/>
        <end position="125"/>
    </location>
</feature>
<reference evidence="3" key="1">
    <citation type="submission" date="2021-01" db="EMBL/GenBank/DDBJ databases">
        <title>Description of Breznakiella homolactica.</title>
        <authorList>
            <person name="Song Y."/>
            <person name="Brune A."/>
        </authorList>
    </citation>
    <scope>NUCLEOTIDE SEQUENCE</scope>
    <source>
        <strain evidence="3">RmG30</strain>
    </source>
</reference>
<accession>A0A7T8BA52</accession>
<evidence type="ECO:0008006" key="5">
    <source>
        <dbReference type="Google" id="ProtNLM"/>
    </source>
</evidence>
<dbReference type="KEGG" id="bhc:JFL75_17115"/>
<evidence type="ECO:0000313" key="3">
    <source>
        <dbReference type="EMBL" id="QQO08630.1"/>
    </source>
</evidence>
<gene>
    <name evidence="3" type="ORF">JFL75_17115</name>
</gene>
<dbReference type="Proteomes" id="UP000595917">
    <property type="component" value="Chromosome"/>
</dbReference>
<evidence type="ECO:0000256" key="1">
    <source>
        <dbReference type="SAM" id="Coils"/>
    </source>
</evidence>
<dbReference type="EMBL" id="CP067089">
    <property type="protein sequence ID" value="QQO08630.1"/>
    <property type="molecule type" value="Genomic_DNA"/>
</dbReference>
<dbReference type="RefSeq" id="WP_215625936.1">
    <property type="nucleotide sequence ID" value="NZ_CP067089.2"/>
</dbReference>
<proteinExistence type="predicted"/>
<keyword evidence="2" id="KW-0732">Signal</keyword>
<sequence>MKKLLCIVPVLLLFFSCASSPSPESGAADAAASKDRAVKAMEDARSIKANVAVKDEFDAAMDAFNQGEAIATGDAAAEKYREAERLFISSYNKAKTQRDAAMDQLNRAKLEIKGAEDDAAALEQAQAESAEGGQ</sequence>
<organism evidence="3 4">
    <name type="scientific">Breznakiella homolactica</name>
    <dbReference type="NCBI Taxonomy" id="2798577"/>
    <lineage>
        <taxon>Bacteria</taxon>
        <taxon>Pseudomonadati</taxon>
        <taxon>Spirochaetota</taxon>
        <taxon>Spirochaetia</taxon>
        <taxon>Spirochaetales</taxon>
        <taxon>Breznakiellaceae</taxon>
        <taxon>Breznakiella</taxon>
    </lineage>
</organism>
<keyword evidence="4" id="KW-1185">Reference proteome</keyword>
<evidence type="ECO:0000256" key="2">
    <source>
        <dbReference type="SAM" id="SignalP"/>
    </source>
</evidence>